<proteinExistence type="predicted"/>
<dbReference type="InterPro" id="IPR050627">
    <property type="entry name" value="Nitroreductase/BluB"/>
</dbReference>
<name>A0ABW7WVK9_9NOCA</name>
<dbReference type="PANTHER" id="PTHR23026:SF123">
    <property type="entry name" value="NAD(P)H NITROREDUCTASE RV3131-RELATED"/>
    <property type="match status" value="1"/>
</dbReference>
<dbReference type="Proteomes" id="UP001611415">
    <property type="component" value="Unassembled WGS sequence"/>
</dbReference>
<dbReference type="SUPFAM" id="SSF55469">
    <property type="entry name" value="FMN-dependent nitroreductase-like"/>
    <property type="match status" value="2"/>
</dbReference>
<evidence type="ECO:0000313" key="2">
    <source>
        <dbReference type="EMBL" id="MFI2472871.1"/>
    </source>
</evidence>
<dbReference type="InterPro" id="IPR000415">
    <property type="entry name" value="Nitroreductase-like"/>
</dbReference>
<keyword evidence="3" id="KW-1185">Reference proteome</keyword>
<evidence type="ECO:0000259" key="1">
    <source>
        <dbReference type="Pfam" id="PF00881"/>
    </source>
</evidence>
<comment type="caution">
    <text evidence="2">The sequence shown here is derived from an EMBL/GenBank/DDBJ whole genome shotgun (WGS) entry which is preliminary data.</text>
</comment>
<dbReference type="PANTHER" id="PTHR23026">
    <property type="entry name" value="NADPH NITROREDUCTASE"/>
    <property type="match status" value="1"/>
</dbReference>
<dbReference type="InterPro" id="IPR029479">
    <property type="entry name" value="Nitroreductase"/>
</dbReference>
<dbReference type="EMBL" id="JBIRYO010000003">
    <property type="protein sequence ID" value="MFI2472871.1"/>
    <property type="molecule type" value="Genomic_DNA"/>
</dbReference>
<dbReference type="Pfam" id="PF00881">
    <property type="entry name" value="Nitroreductase"/>
    <property type="match status" value="1"/>
</dbReference>
<dbReference type="NCBIfam" id="NF047509">
    <property type="entry name" value="Rv3131_FMN_oxido"/>
    <property type="match status" value="1"/>
</dbReference>
<evidence type="ECO:0000313" key="3">
    <source>
        <dbReference type="Proteomes" id="UP001611415"/>
    </source>
</evidence>
<dbReference type="Gene3D" id="3.40.109.10">
    <property type="entry name" value="NADH Oxidase"/>
    <property type="match status" value="1"/>
</dbReference>
<organism evidence="2 3">
    <name type="scientific">Nocardia xishanensis</name>
    <dbReference type="NCBI Taxonomy" id="238964"/>
    <lineage>
        <taxon>Bacteria</taxon>
        <taxon>Bacillati</taxon>
        <taxon>Actinomycetota</taxon>
        <taxon>Actinomycetes</taxon>
        <taxon>Mycobacteriales</taxon>
        <taxon>Nocardiaceae</taxon>
        <taxon>Nocardia</taxon>
    </lineage>
</organism>
<dbReference type="RefSeq" id="WP_357404772.1">
    <property type="nucleotide sequence ID" value="NZ_JBEYCD010000005.1"/>
</dbReference>
<reference evidence="2 3" key="1">
    <citation type="submission" date="2024-10" db="EMBL/GenBank/DDBJ databases">
        <title>The Natural Products Discovery Center: Release of the First 8490 Sequenced Strains for Exploring Actinobacteria Biosynthetic Diversity.</title>
        <authorList>
            <person name="Kalkreuter E."/>
            <person name="Kautsar S.A."/>
            <person name="Yang D."/>
            <person name="Bader C.D."/>
            <person name="Teijaro C.N."/>
            <person name="Fluegel L."/>
            <person name="Davis C.M."/>
            <person name="Simpson J.R."/>
            <person name="Lauterbach L."/>
            <person name="Steele A.D."/>
            <person name="Gui C."/>
            <person name="Meng S."/>
            <person name="Li G."/>
            <person name="Viehrig K."/>
            <person name="Ye F."/>
            <person name="Su P."/>
            <person name="Kiefer A.F."/>
            <person name="Nichols A."/>
            <person name="Cepeda A.J."/>
            <person name="Yan W."/>
            <person name="Fan B."/>
            <person name="Jiang Y."/>
            <person name="Adhikari A."/>
            <person name="Zheng C.-J."/>
            <person name="Schuster L."/>
            <person name="Cowan T.M."/>
            <person name="Smanski M.J."/>
            <person name="Chevrette M.G."/>
            <person name="De Carvalho L.P.S."/>
            <person name="Shen B."/>
        </authorList>
    </citation>
    <scope>NUCLEOTIDE SEQUENCE [LARGE SCALE GENOMIC DNA]</scope>
    <source>
        <strain evidence="2 3">NPDC019275</strain>
    </source>
</reference>
<protein>
    <submittedName>
        <fullName evidence="2">Acg family FMN-binding oxidoreductase</fullName>
    </submittedName>
</protein>
<sequence>MTRTHPDQETLRAALALASRAPSVHNTQPWLWRVGHETVHLYADESRRLPHTDPDGRDLLLSCGAALHHLRVAARAEDWETTIHRLPNPAAPEHLASVEFRPTTCSSEDVELARAISKRSTDRRRYSSWEVPAAHIEAIIAAGAETGVLVRDVEAEPARTRLLRAFEEAASQHARDVSYGAELAQWSGRHVSPQGVPARNVVATGSDPTVRQFSSPGLAQAVVRDIDAADRMLLLSTSSDDRLSQLRAGEAASAVLLTATRLGLATCPLTEPMELADTRKRIRADVLDDTGFPQIVVRIGWAVTSADPVPPTLRRPLDEVVRPLDSPGS</sequence>
<gene>
    <name evidence="2" type="ORF">ACH49W_05780</name>
</gene>
<feature type="domain" description="Nitroreductase" evidence="1">
    <location>
        <begin position="117"/>
        <end position="301"/>
    </location>
</feature>
<accession>A0ABW7WVK9</accession>